<dbReference type="Proteomes" id="UP001152561">
    <property type="component" value="Unassembled WGS sequence"/>
</dbReference>
<dbReference type="PANTHER" id="PTHR32108">
    <property type="entry name" value="DNA-DIRECTED RNA POLYMERASE SUBUNIT ALPHA"/>
    <property type="match status" value="1"/>
</dbReference>
<sequence length="321" mass="36013">MAQDMKLEKKPTETFREYAMKWRAEAAKVQPPIEESEMNTLFVQSLKDATYYERMISVIGRSFSEVIRMGDFIEEGIRTGRITNFVALQATKYSSHPRNVPNPVPKWHDETKHCAYHSGIPGHDTENCYALRNKIETLIKEGVIQLKGPSSNVNNNSLPDHDDANVNMITVDEDHNLEGTIVPVQRKEKVESSTFITPMITVQVKAPFGVEALPPKSRVMASSFLGKVLSTNLRRKGDTSLPKLVPPLSQSFVKACATQESKEDNAANLVKGFKRFFIAEKEAKSHMILGDYARDSTSWDAEQEDILGKLNMCPGLVSPRN</sequence>
<dbReference type="AlphaFoldDB" id="A0A9Q1M1R0"/>
<keyword evidence="2" id="KW-1185">Reference proteome</keyword>
<gene>
    <name evidence="1" type="ORF">K7X08_021210</name>
</gene>
<reference evidence="2" key="1">
    <citation type="journal article" date="2023" name="Proc. Natl. Acad. Sci. U.S.A.">
        <title>Genomic and structural basis for evolution of tropane alkaloid biosynthesis.</title>
        <authorList>
            <person name="Wanga Y.-J."/>
            <person name="Taina T."/>
            <person name="Yua J.-Y."/>
            <person name="Lia J."/>
            <person name="Xua B."/>
            <person name="Chenc J."/>
            <person name="D'Auriad J.C."/>
            <person name="Huanga J.-P."/>
            <person name="Huanga S.-X."/>
        </authorList>
    </citation>
    <scope>NUCLEOTIDE SEQUENCE [LARGE SCALE GENOMIC DNA]</scope>
    <source>
        <strain evidence="2">cv. KIB-2019</strain>
    </source>
</reference>
<evidence type="ECO:0008006" key="3">
    <source>
        <dbReference type="Google" id="ProtNLM"/>
    </source>
</evidence>
<dbReference type="EMBL" id="JAJAGQ010000012">
    <property type="protein sequence ID" value="KAJ8547974.1"/>
    <property type="molecule type" value="Genomic_DNA"/>
</dbReference>
<proteinExistence type="predicted"/>
<name>A0A9Q1M1R0_9SOLA</name>
<organism evidence="1 2">
    <name type="scientific">Anisodus acutangulus</name>
    <dbReference type="NCBI Taxonomy" id="402998"/>
    <lineage>
        <taxon>Eukaryota</taxon>
        <taxon>Viridiplantae</taxon>
        <taxon>Streptophyta</taxon>
        <taxon>Embryophyta</taxon>
        <taxon>Tracheophyta</taxon>
        <taxon>Spermatophyta</taxon>
        <taxon>Magnoliopsida</taxon>
        <taxon>eudicotyledons</taxon>
        <taxon>Gunneridae</taxon>
        <taxon>Pentapetalae</taxon>
        <taxon>asterids</taxon>
        <taxon>lamiids</taxon>
        <taxon>Solanales</taxon>
        <taxon>Solanaceae</taxon>
        <taxon>Solanoideae</taxon>
        <taxon>Hyoscyameae</taxon>
        <taxon>Anisodus</taxon>
    </lineage>
</organism>
<comment type="caution">
    <text evidence="1">The sequence shown here is derived from an EMBL/GenBank/DDBJ whole genome shotgun (WGS) entry which is preliminary data.</text>
</comment>
<dbReference type="OrthoDB" id="1301754at2759"/>
<protein>
    <recommendedName>
        <fullName evidence="3">Gag protein</fullName>
    </recommendedName>
</protein>
<evidence type="ECO:0000313" key="2">
    <source>
        <dbReference type="Proteomes" id="UP001152561"/>
    </source>
</evidence>
<dbReference type="PANTHER" id="PTHR32108:SF9">
    <property type="entry name" value="REVERSE TRANSCRIPTASE RNASE H-LIKE DOMAIN-CONTAINING PROTEIN"/>
    <property type="match status" value="1"/>
</dbReference>
<accession>A0A9Q1M1R0</accession>
<evidence type="ECO:0000313" key="1">
    <source>
        <dbReference type="EMBL" id="KAJ8547974.1"/>
    </source>
</evidence>